<gene>
    <name evidence="2" type="ORF">Purlil1_1200</name>
</gene>
<evidence type="ECO:0000313" key="3">
    <source>
        <dbReference type="Proteomes" id="UP001287286"/>
    </source>
</evidence>
<feature type="region of interest" description="Disordered" evidence="1">
    <location>
        <begin position="1"/>
        <end position="130"/>
    </location>
</feature>
<feature type="region of interest" description="Disordered" evidence="1">
    <location>
        <begin position="223"/>
        <end position="243"/>
    </location>
</feature>
<protein>
    <submittedName>
        <fullName evidence="2">Uncharacterized protein</fullName>
    </submittedName>
</protein>
<reference evidence="2 3" key="1">
    <citation type="journal article" date="2024" name="Microbiol. Resour. Announc.">
        <title>Genome annotations for the ascomycete fungi Trichoderma harzianum, Trichoderma aggressivum, and Purpureocillium lilacinum.</title>
        <authorList>
            <person name="Beijen E.P.W."/>
            <person name="Ohm R.A."/>
        </authorList>
    </citation>
    <scope>NUCLEOTIDE SEQUENCE [LARGE SCALE GENOMIC DNA]</scope>
    <source>
        <strain evidence="2 3">CBS 150709</strain>
    </source>
</reference>
<accession>A0ABR0CEP2</accession>
<proteinExistence type="predicted"/>
<dbReference type="EMBL" id="JAWRVI010000003">
    <property type="protein sequence ID" value="KAK4094595.1"/>
    <property type="molecule type" value="Genomic_DNA"/>
</dbReference>
<keyword evidence="3" id="KW-1185">Reference proteome</keyword>
<name>A0ABR0CEP2_PURLI</name>
<dbReference type="Proteomes" id="UP001287286">
    <property type="component" value="Unassembled WGS sequence"/>
</dbReference>
<evidence type="ECO:0000313" key="2">
    <source>
        <dbReference type="EMBL" id="KAK4094595.1"/>
    </source>
</evidence>
<sequence length="294" mass="31586">MTDFIAAQPPHHPPTQSSSCGSLPACLPARQPAAQFPISLSPPPVTTRRLASRLASQNPRRASRPPQNHPSSSPSANRQFFLFARHQRPASSPVSNRAPRRSAARNIGRPSRRPRTLWNEASPPPPRSISSTIKPRILLLALRPALRHSIPPLPACFTTTDTTARLGSARLHLELGSLAPCTGTHAPHAGYAFCRISFAAWPSTVCCALDSNSGRTLFQPRDLSSLRPDFPEQKSSREGAAPVARHVDHTAAQKLYPSWYVVSPGACLPDGSPAHLPGPLASDLILASEPPMTA</sequence>
<evidence type="ECO:0000256" key="1">
    <source>
        <dbReference type="SAM" id="MobiDB-lite"/>
    </source>
</evidence>
<feature type="compositionally biased region" description="Polar residues" evidence="1">
    <location>
        <begin position="54"/>
        <end position="78"/>
    </location>
</feature>
<comment type="caution">
    <text evidence="2">The sequence shown here is derived from an EMBL/GenBank/DDBJ whole genome shotgun (WGS) entry which is preliminary data.</text>
</comment>
<organism evidence="2 3">
    <name type="scientific">Purpureocillium lilacinum</name>
    <name type="common">Paecilomyces lilacinus</name>
    <dbReference type="NCBI Taxonomy" id="33203"/>
    <lineage>
        <taxon>Eukaryota</taxon>
        <taxon>Fungi</taxon>
        <taxon>Dikarya</taxon>
        <taxon>Ascomycota</taxon>
        <taxon>Pezizomycotina</taxon>
        <taxon>Sordariomycetes</taxon>
        <taxon>Hypocreomycetidae</taxon>
        <taxon>Hypocreales</taxon>
        <taxon>Ophiocordycipitaceae</taxon>
        <taxon>Purpureocillium</taxon>
    </lineage>
</organism>